<keyword evidence="6" id="KW-1185">Reference proteome</keyword>
<feature type="compositionally biased region" description="Basic and acidic residues" evidence="1">
    <location>
        <begin position="1"/>
        <end position="12"/>
    </location>
</feature>
<evidence type="ECO:0000313" key="3">
    <source>
        <dbReference type="EMBL" id="CAF1053907.1"/>
    </source>
</evidence>
<sequence>MADDERDKDKQKFIQRQNNEQQTITRCGNNHIEDYQKNRTNSSKTRDGDPSMIRDKCESPKYYVYEQTKSDGNELLDIRNKNQTYQTDPISSSNGKEGKSKKRTSCFKSGKSQVSHVIFKHQSDPAVLSAAVGEDEKDTIQIQSSTKTKAEKEQMRQLMSWEERKTFKRLTSRRLSLEQRDFADD</sequence>
<proteinExistence type="predicted"/>
<evidence type="ECO:0000313" key="4">
    <source>
        <dbReference type="EMBL" id="CAF3672415.1"/>
    </source>
</evidence>
<dbReference type="Proteomes" id="UP000663829">
    <property type="component" value="Unassembled WGS sequence"/>
</dbReference>
<evidence type="ECO:0000313" key="6">
    <source>
        <dbReference type="Proteomes" id="UP000663829"/>
    </source>
</evidence>
<feature type="compositionally biased region" description="Polar residues" evidence="1">
    <location>
        <begin position="81"/>
        <end position="90"/>
    </location>
</feature>
<feature type="compositionally biased region" description="Basic and acidic residues" evidence="1">
    <location>
        <begin position="44"/>
        <end position="59"/>
    </location>
</feature>
<dbReference type="Proteomes" id="UP000682733">
    <property type="component" value="Unassembled WGS sequence"/>
</dbReference>
<name>A0A813YPG9_9BILA</name>
<dbReference type="Proteomes" id="UP000677228">
    <property type="component" value="Unassembled WGS sequence"/>
</dbReference>
<feature type="region of interest" description="Disordered" evidence="1">
    <location>
        <begin position="1"/>
        <end position="59"/>
    </location>
</feature>
<dbReference type="EMBL" id="CAJNOQ010001335">
    <property type="protein sequence ID" value="CAF0887437.1"/>
    <property type="molecule type" value="Genomic_DNA"/>
</dbReference>
<dbReference type="EMBL" id="CAJNOK010008092">
    <property type="protein sequence ID" value="CAF1053907.1"/>
    <property type="molecule type" value="Genomic_DNA"/>
</dbReference>
<feature type="region of interest" description="Disordered" evidence="1">
    <location>
        <begin position="81"/>
        <end position="111"/>
    </location>
</feature>
<gene>
    <name evidence="2" type="ORF">GPM918_LOCUS7938</name>
    <name evidence="3" type="ORF">OVA965_LOCUS17077</name>
    <name evidence="4" type="ORF">SRO942_LOCUS7938</name>
    <name evidence="5" type="ORF">TMI583_LOCUS17087</name>
</gene>
<reference evidence="2" key="1">
    <citation type="submission" date="2021-02" db="EMBL/GenBank/DDBJ databases">
        <authorList>
            <person name="Nowell W R."/>
        </authorList>
    </citation>
    <scope>NUCLEOTIDE SEQUENCE</scope>
</reference>
<protein>
    <submittedName>
        <fullName evidence="2">Uncharacterized protein</fullName>
    </submittedName>
</protein>
<evidence type="ECO:0000313" key="2">
    <source>
        <dbReference type="EMBL" id="CAF0887437.1"/>
    </source>
</evidence>
<evidence type="ECO:0000313" key="5">
    <source>
        <dbReference type="EMBL" id="CAF3820366.1"/>
    </source>
</evidence>
<dbReference type="EMBL" id="CAJOBC010001335">
    <property type="protein sequence ID" value="CAF3672415.1"/>
    <property type="molecule type" value="Genomic_DNA"/>
</dbReference>
<feature type="compositionally biased region" description="Polar residues" evidence="1">
    <location>
        <begin position="14"/>
        <end position="28"/>
    </location>
</feature>
<organism evidence="2 6">
    <name type="scientific">Didymodactylos carnosus</name>
    <dbReference type="NCBI Taxonomy" id="1234261"/>
    <lineage>
        <taxon>Eukaryota</taxon>
        <taxon>Metazoa</taxon>
        <taxon>Spiralia</taxon>
        <taxon>Gnathifera</taxon>
        <taxon>Rotifera</taxon>
        <taxon>Eurotatoria</taxon>
        <taxon>Bdelloidea</taxon>
        <taxon>Philodinida</taxon>
        <taxon>Philodinidae</taxon>
        <taxon>Didymodactylos</taxon>
    </lineage>
</organism>
<dbReference type="AlphaFoldDB" id="A0A813YPG9"/>
<evidence type="ECO:0000256" key="1">
    <source>
        <dbReference type="SAM" id="MobiDB-lite"/>
    </source>
</evidence>
<accession>A0A813YPG9</accession>
<dbReference type="Proteomes" id="UP000681722">
    <property type="component" value="Unassembled WGS sequence"/>
</dbReference>
<dbReference type="EMBL" id="CAJOBA010008105">
    <property type="protein sequence ID" value="CAF3820366.1"/>
    <property type="molecule type" value="Genomic_DNA"/>
</dbReference>
<feature type="region of interest" description="Disordered" evidence="1">
    <location>
        <begin position="135"/>
        <end position="154"/>
    </location>
</feature>
<comment type="caution">
    <text evidence="2">The sequence shown here is derived from an EMBL/GenBank/DDBJ whole genome shotgun (WGS) entry which is preliminary data.</text>
</comment>